<reference evidence="1" key="1">
    <citation type="journal article" date="2018" name="Aquaculture">
        <title>Complete genome sequence of a white spot syndrome virus associated with a disease incursion in Australia.</title>
        <authorList>
            <person name="Oakey J."/>
            <person name="Smith C.S."/>
        </authorList>
    </citation>
    <scope>NUCLEOTIDE SEQUENCE [LARGE SCALE GENOMIC DNA]</scope>
    <source>
        <strain evidence="1">WSSV-AU</strain>
    </source>
</reference>
<dbReference type="EMBL" id="MF768985">
    <property type="protein sequence ID" value="ATU83490.1"/>
    <property type="molecule type" value="Genomic_DNA"/>
</dbReference>
<protein>
    <submittedName>
        <fullName evidence="1">ORF391</fullName>
    </submittedName>
</protein>
<sequence>MFLLIEFLPLLRLLVCQNSFLIRLDAGKKSLESLHGGAFIHWSKRLVRFIIIKRFKCIVVQFVDHCAFIILNFAQFAVCLVLDPLHGIFVCCNSHSADRLLFKHTFGYIYAKFSVNCVAHVSKLLKTSFKFKIFTNYLLIVLFWMRSDVVQRTKPLSKSNDCPREYGVVLVSTRGEC</sequence>
<dbReference type="Proteomes" id="UP000267516">
    <property type="component" value="Segment"/>
</dbReference>
<name>A0A2D3I517_9VIRU</name>
<proteinExistence type="predicted"/>
<accession>A0A2D3I517</accession>
<evidence type="ECO:0000313" key="1">
    <source>
        <dbReference type="EMBL" id="ATU83490.1"/>
    </source>
</evidence>
<organism evidence="1">
    <name type="scientific">White spot syndrome virus</name>
    <dbReference type="NCBI Taxonomy" id="342409"/>
    <lineage>
        <taxon>Viruses</taxon>
        <taxon>Viruses incertae sedis</taxon>
        <taxon>Naldaviricetes</taxon>
        <taxon>Nimaviridae</taxon>
        <taxon>Whispovirus</taxon>
    </lineage>
</organism>